<dbReference type="AlphaFoldDB" id="A0A1B8SDP7"/>
<dbReference type="EMBL" id="LFOE01000025">
    <property type="protein sequence ID" value="OBY30796.1"/>
    <property type="molecule type" value="Genomic_DNA"/>
</dbReference>
<protein>
    <recommendedName>
        <fullName evidence="3">GIY-YIG nuclease family protein</fullName>
    </recommendedName>
</protein>
<proteinExistence type="predicted"/>
<keyword evidence="2" id="KW-1185">Reference proteome</keyword>
<evidence type="ECO:0000313" key="1">
    <source>
        <dbReference type="EMBL" id="OBY30796.1"/>
    </source>
</evidence>
<dbReference type="RefSeq" id="WP_065288773.1">
    <property type="nucleotide sequence ID" value="NZ_LFOE01000025.1"/>
</dbReference>
<dbReference type="OrthoDB" id="7505417at2"/>
<sequence>MMTDPLDLTAFTGWFTFQGLASADVPKEAGVYVVVRPTDAPPEFHKDAPYRGDAPVPVAVLEDAWVPHERLVYIGMASLGSKQDGLHRRVRQFRRYGAGGSARHSGGRRIWHLADHGNLIVGWRVTADADARNAERAMIAAFRAQHGVRPFANNAD</sequence>
<reference evidence="1 2" key="1">
    <citation type="submission" date="2015-06" db="EMBL/GenBank/DDBJ databases">
        <title>Genome sequence of Mycobacterium kumamotonense strain Roo.</title>
        <authorList>
            <person name="Greninger A.L."/>
            <person name="Cunningham G."/>
            <person name="Miller S."/>
        </authorList>
    </citation>
    <scope>NUCLEOTIDE SEQUENCE [LARGE SCALE GENOMIC DNA]</scope>
    <source>
        <strain evidence="1 2">Roo</strain>
    </source>
</reference>
<organism evidence="1 2">
    <name type="scientific">Mycolicibacter kumamotonensis</name>
    <dbReference type="NCBI Taxonomy" id="354243"/>
    <lineage>
        <taxon>Bacteria</taxon>
        <taxon>Bacillati</taxon>
        <taxon>Actinomycetota</taxon>
        <taxon>Actinomycetes</taxon>
        <taxon>Mycobacteriales</taxon>
        <taxon>Mycobacteriaceae</taxon>
        <taxon>Mycolicibacter</taxon>
    </lineage>
</organism>
<accession>A0A1B8SDP7</accession>
<dbReference type="PATRIC" id="fig|354243.3.peg.3270"/>
<comment type="caution">
    <text evidence="1">The sequence shown here is derived from an EMBL/GenBank/DDBJ whole genome shotgun (WGS) entry which is preliminary data.</text>
</comment>
<dbReference type="Proteomes" id="UP000092668">
    <property type="component" value="Unassembled WGS sequence"/>
</dbReference>
<evidence type="ECO:0008006" key="3">
    <source>
        <dbReference type="Google" id="ProtNLM"/>
    </source>
</evidence>
<gene>
    <name evidence="1" type="ORF">ACT18_15810</name>
</gene>
<name>A0A1B8SDP7_9MYCO</name>
<evidence type="ECO:0000313" key="2">
    <source>
        <dbReference type="Proteomes" id="UP000092668"/>
    </source>
</evidence>